<dbReference type="Gene3D" id="3.30.70.1450">
    <property type="entry name" value="Regulator of K+ conductance, C-terminal domain"/>
    <property type="match status" value="1"/>
</dbReference>
<organism evidence="9 10">
    <name type="scientific">Aciduliprofundum boonei (strain DSM 19572 / T469)</name>
    <dbReference type="NCBI Taxonomy" id="439481"/>
    <lineage>
        <taxon>Archaea</taxon>
        <taxon>Methanobacteriati</taxon>
        <taxon>Thermoplasmatota</taxon>
        <taxon>DHVE2 group</taxon>
        <taxon>Candidatus Aciduliprofundum</taxon>
    </lineage>
</organism>
<evidence type="ECO:0000256" key="5">
    <source>
        <dbReference type="ARBA" id="ARBA00023027"/>
    </source>
</evidence>
<dbReference type="InterPro" id="IPR036721">
    <property type="entry name" value="RCK_C_sf"/>
</dbReference>
<dbReference type="GO" id="GO:0005886">
    <property type="term" value="C:plasma membrane"/>
    <property type="evidence" value="ECO:0007669"/>
    <property type="project" value="InterPro"/>
</dbReference>
<protein>
    <submittedName>
        <fullName evidence="9">TrkA-N domain protein</fullName>
    </submittedName>
</protein>
<evidence type="ECO:0000313" key="10">
    <source>
        <dbReference type="Proteomes" id="UP000001400"/>
    </source>
</evidence>
<dbReference type="RefSeq" id="WP_008082307.1">
    <property type="nucleotide sequence ID" value="NC_013926.1"/>
</dbReference>
<accession>B5IA12</accession>
<dbReference type="KEGG" id="abi:Aboo_0542"/>
<evidence type="ECO:0000256" key="3">
    <source>
        <dbReference type="ARBA" id="ARBA00022538"/>
    </source>
</evidence>
<sequence>MYIIVIGGGRIGEYLVSMLVEEGHNIALIEKDDERARHMAENYDILVIKGDGSEASYLEDAGITKADVLVACTGNDQVNFVACQLAKHTYNVGKVIARTTNPGNKVLYESLGVDVVISTTEVAAKAMYAGIKGFASVLTFAGDVELLHVRVDKLSPIIDRKISDIHMPWGSIIATILRKGQIIVPRGDEVIREGDELAIVTKKGVEKKVREIVLG</sequence>
<dbReference type="Pfam" id="PF02254">
    <property type="entry name" value="TrkA_N"/>
    <property type="match status" value="1"/>
</dbReference>
<dbReference type="PROSITE" id="PS51202">
    <property type="entry name" value="RCK_C"/>
    <property type="match status" value="1"/>
</dbReference>
<dbReference type="Gene3D" id="3.40.50.720">
    <property type="entry name" value="NAD(P)-binding Rossmann-like Domain"/>
    <property type="match status" value="1"/>
</dbReference>
<dbReference type="EMBL" id="CP001941">
    <property type="protein sequence ID" value="ADD08353.1"/>
    <property type="molecule type" value="Genomic_DNA"/>
</dbReference>
<feature type="domain" description="RCK C-terminal" evidence="8">
    <location>
        <begin position="135"/>
        <end position="215"/>
    </location>
</feature>
<keyword evidence="2" id="KW-0813">Transport</keyword>
<dbReference type="Proteomes" id="UP000001400">
    <property type="component" value="Chromosome"/>
</dbReference>
<dbReference type="OrthoDB" id="24929at2157"/>
<dbReference type="InterPro" id="IPR050721">
    <property type="entry name" value="Trk_Ktr_HKT_K-transport"/>
</dbReference>
<dbReference type="SUPFAM" id="SSF51735">
    <property type="entry name" value="NAD(P)-binding Rossmann-fold domains"/>
    <property type="match status" value="1"/>
</dbReference>
<dbReference type="InterPro" id="IPR003148">
    <property type="entry name" value="RCK_N"/>
</dbReference>
<evidence type="ECO:0000259" key="7">
    <source>
        <dbReference type="PROSITE" id="PS51201"/>
    </source>
</evidence>
<dbReference type="PANTHER" id="PTHR43833:SF5">
    <property type="entry name" value="TRK SYSTEM POTASSIUM UPTAKE PROTEIN TRKA"/>
    <property type="match status" value="1"/>
</dbReference>
<keyword evidence="3" id="KW-0633">Potassium transport</keyword>
<evidence type="ECO:0000256" key="4">
    <source>
        <dbReference type="ARBA" id="ARBA00022958"/>
    </source>
</evidence>
<keyword evidence="4" id="KW-0630">Potassium</keyword>
<dbReference type="STRING" id="439481.Aboo_0542"/>
<dbReference type="InterPro" id="IPR006037">
    <property type="entry name" value="RCK_C"/>
</dbReference>
<evidence type="ECO:0000256" key="2">
    <source>
        <dbReference type="ARBA" id="ARBA00022448"/>
    </source>
</evidence>
<dbReference type="PROSITE" id="PS51201">
    <property type="entry name" value="RCK_N"/>
    <property type="match status" value="1"/>
</dbReference>
<evidence type="ECO:0000313" key="9">
    <source>
        <dbReference type="EMBL" id="ADD08353.1"/>
    </source>
</evidence>
<evidence type="ECO:0000256" key="6">
    <source>
        <dbReference type="ARBA" id="ARBA00023065"/>
    </source>
</evidence>
<dbReference type="HOGENOM" id="CLU_046525_2_0_2"/>
<comment type="function">
    <text evidence="1">Part of a potassium transport system.</text>
</comment>
<feature type="domain" description="RCK N-terminal" evidence="7">
    <location>
        <begin position="1"/>
        <end position="117"/>
    </location>
</feature>
<dbReference type="SUPFAM" id="SSF116726">
    <property type="entry name" value="TrkA C-terminal domain-like"/>
    <property type="match status" value="1"/>
</dbReference>
<dbReference type="InterPro" id="IPR036291">
    <property type="entry name" value="NAD(P)-bd_dom_sf"/>
</dbReference>
<dbReference type="AlphaFoldDB" id="B5IA12"/>
<keyword evidence="6" id="KW-0406">Ion transport</keyword>
<dbReference type="GO" id="GO:0015079">
    <property type="term" value="F:potassium ion transmembrane transporter activity"/>
    <property type="evidence" value="ECO:0007669"/>
    <property type="project" value="InterPro"/>
</dbReference>
<evidence type="ECO:0000259" key="8">
    <source>
        <dbReference type="PROSITE" id="PS51202"/>
    </source>
</evidence>
<proteinExistence type="predicted"/>
<name>B5IA12_ACIB4</name>
<keyword evidence="10" id="KW-1185">Reference proteome</keyword>
<dbReference type="Pfam" id="PF02080">
    <property type="entry name" value="TrkA_C"/>
    <property type="match status" value="1"/>
</dbReference>
<keyword evidence="5" id="KW-0520">NAD</keyword>
<dbReference type="PANTHER" id="PTHR43833">
    <property type="entry name" value="POTASSIUM CHANNEL PROTEIN 2-RELATED-RELATED"/>
    <property type="match status" value="1"/>
</dbReference>
<gene>
    <name evidence="9" type="ordered locus">Aboo_0542</name>
</gene>
<evidence type="ECO:0000256" key="1">
    <source>
        <dbReference type="ARBA" id="ARBA00003660"/>
    </source>
</evidence>
<reference evidence="9" key="1">
    <citation type="submission" date="2010-02" db="EMBL/GenBank/DDBJ databases">
        <title>Complete sequence of Aciduliprofundum boonei T469.</title>
        <authorList>
            <consortium name="US DOE Joint Genome Institute"/>
            <person name="Lucas S."/>
            <person name="Copeland A."/>
            <person name="Lapidus A."/>
            <person name="Cheng J.-F."/>
            <person name="Bruce D."/>
            <person name="Goodwin L."/>
            <person name="Pitluck S."/>
            <person name="Saunders E."/>
            <person name="Detter J.C."/>
            <person name="Han C."/>
            <person name="Tapia R."/>
            <person name="Land M."/>
            <person name="Hauser L."/>
            <person name="Kyrpides N."/>
            <person name="Mikhailova N."/>
            <person name="Flores G."/>
            <person name="Reysenbach A.-L."/>
            <person name="Woyke T."/>
        </authorList>
    </citation>
    <scope>NUCLEOTIDE SEQUENCE</scope>
    <source>
        <strain evidence="9">T469</strain>
    </source>
</reference>
<dbReference type="GeneID" id="8827487"/>
<dbReference type="InterPro" id="IPR006036">
    <property type="entry name" value="K_uptake_TrkA"/>
</dbReference>
<dbReference type="PRINTS" id="PR00335">
    <property type="entry name" value="KUPTAKETRKA"/>
</dbReference>
<dbReference type="eggNOG" id="arCOG01957">
    <property type="taxonomic scope" value="Archaea"/>
</dbReference>